<evidence type="ECO:0000256" key="6">
    <source>
        <dbReference type="ARBA" id="ARBA00022989"/>
    </source>
</evidence>
<dbReference type="eggNOG" id="KOG0763">
    <property type="taxonomic scope" value="Eukaryota"/>
</dbReference>
<feature type="repeat" description="Solcar" evidence="9">
    <location>
        <begin position="216"/>
        <end position="299"/>
    </location>
</feature>
<evidence type="ECO:0000256" key="2">
    <source>
        <dbReference type="ARBA" id="ARBA00006375"/>
    </source>
</evidence>
<evidence type="ECO:0000256" key="4">
    <source>
        <dbReference type="ARBA" id="ARBA00022692"/>
    </source>
</evidence>
<keyword evidence="5" id="KW-0677">Repeat</keyword>
<evidence type="ECO:0000313" key="11">
    <source>
        <dbReference type="EMBL" id="KDR13440.1"/>
    </source>
</evidence>
<organism evidence="11 12">
    <name type="scientific">Zootermopsis nevadensis</name>
    <name type="common">Dampwood termite</name>
    <dbReference type="NCBI Taxonomy" id="136037"/>
    <lineage>
        <taxon>Eukaryota</taxon>
        <taxon>Metazoa</taxon>
        <taxon>Ecdysozoa</taxon>
        <taxon>Arthropoda</taxon>
        <taxon>Hexapoda</taxon>
        <taxon>Insecta</taxon>
        <taxon>Pterygota</taxon>
        <taxon>Neoptera</taxon>
        <taxon>Polyneoptera</taxon>
        <taxon>Dictyoptera</taxon>
        <taxon>Blattodea</taxon>
        <taxon>Blattoidea</taxon>
        <taxon>Termitoidae</taxon>
        <taxon>Termopsidae</taxon>
        <taxon>Zootermopsis</taxon>
    </lineage>
</organism>
<dbReference type="FunFam" id="1.50.40.10:FF:000146">
    <property type="entry name" value="Uncharacterized protein, isoform B"/>
    <property type="match status" value="1"/>
</dbReference>
<feature type="repeat" description="Solcar" evidence="9">
    <location>
        <begin position="11"/>
        <end position="96"/>
    </location>
</feature>
<proteinExistence type="inferred from homology"/>
<reference evidence="11 12" key="1">
    <citation type="journal article" date="2014" name="Nat. Commun.">
        <title>Molecular traces of alternative social organization in a termite genome.</title>
        <authorList>
            <person name="Terrapon N."/>
            <person name="Li C."/>
            <person name="Robertson H.M."/>
            <person name="Ji L."/>
            <person name="Meng X."/>
            <person name="Booth W."/>
            <person name="Chen Z."/>
            <person name="Childers C.P."/>
            <person name="Glastad K.M."/>
            <person name="Gokhale K."/>
            <person name="Gowin J."/>
            <person name="Gronenberg W."/>
            <person name="Hermansen R.A."/>
            <person name="Hu H."/>
            <person name="Hunt B.G."/>
            <person name="Huylmans A.K."/>
            <person name="Khalil S.M."/>
            <person name="Mitchell R.D."/>
            <person name="Munoz-Torres M.C."/>
            <person name="Mustard J.A."/>
            <person name="Pan H."/>
            <person name="Reese J.T."/>
            <person name="Scharf M.E."/>
            <person name="Sun F."/>
            <person name="Vogel H."/>
            <person name="Xiao J."/>
            <person name="Yang W."/>
            <person name="Yang Z."/>
            <person name="Yang Z."/>
            <person name="Zhou J."/>
            <person name="Zhu J."/>
            <person name="Brent C.S."/>
            <person name="Elsik C.G."/>
            <person name="Goodisman M.A."/>
            <person name="Liberles D.A."/>
            <person name="Roe R.M."/>
            <person name="Vargo E.L."/>
            <person name="Vilcinskas A."/>
            <person name="Wang J."/>
            <person name="Bornberg-Bauer E."/>
            <person name="Korb J."/>
            <person name="Zhang G."/>
            <person name="Liebig J."/>
        </authorList>
    </citation>
    <scope>NUCLEOTIDE SEQUENCE [LARGE SCALE GENOMIC DNA]</scope>
    <source>
        <tissue evidence="11">Whole organism</tissue>
    </source>
</reference>
<dbReference type="InterPro" id="IPR023395">
    <property type="entry name" value="MCP_dom_sf"/>
</dbReference>
<feature type="repeat" description="Solcar" evidence="9">
    <location>
        <begin position="109"/>
        <end position="205"/>
    </location>
</feature>
<keyword evidence="7" id="KW-0496">Mitochondrion</keyword>
<evidence type="ECO:0000256" key="1">
    <source>
        <dbReference type="ARBA" id="ARBA00004225"/>
    </source>
</evidence>
<keyword evidence="6" id="KW-1133">Transmembrane helix</keyword>
<evidence type="ECO:0000256" key="10">
    <source>
        <dbReference type="RuleBase" id="RU000488"/>
    </source>
</evidence>
<sequence length="305" mass="33295">MGSERSSGSIKDAAIDFSAGSLGGVGLVYVGQPLDTIKVKMQTFPNLYQGMADCFRQTLMKEGITKGLYAGTLPAVVANVAENSVLFAAYGTCQKAMMMLTKKEKSEDLSTLANASAGFFAAFFSSFTLCPTELIKCQLQAMREVQMQSITNDSHRQTIGPWKLTQKIIQQEGVQGLFRGLGTTIAREMPGYFLFFGGYEATRDLLTPVGKTKDEIGPLRTMISGAVGGIVFWIVIFPADVVKSRIQVSRLTGSLLSIMVQIFRQEGYQALYSGLQPTLVRTIPATATLFLLYETTKKVLHELCD</sequence>
<dbReference type="PANTHER" id="PTHR45624">
    <property type="entry name" value="MITOCHONDRIAL BASIC AMINO ACIDS TRANSPORTER-RELATED"/>
    <property type="match status" value="1"/>
</dbReference>
<dbReference type="AlphaFoldDB" id="A0A067R2Z9"/>
<dbReference type="Gene3D" id="1.50.40.10">
    <property type="entry name" value="Mitochondrial carrier domain"/>
    <property type="match status" value="1"/>
</dbReference>
<keyword evidence="12" id="KW-1185">Reference proteome</keyword>
<dbReference type="Pfam" id="PF00153">
    <property type="entry name" value="Mito_carr"/>
    <property type="match status" value="3"/>
</dbReference>
<gene>
    <name evidence="11" type="ORF">L798_12549</name>
</gene>
<dbReference type="GO" id="GO:1990575">
    <property type="term" value="P:mitochondrial L-ornithine transmembrane transport"/>
    <property type="evidence" value="ECO:0007669"/>
    <property type="project" value="TreeGrafter"/>
</dbReference>
<dbReference type="GO" id="GO:0000064">
    <property type="term" value="F:L-ornithine transmembrane transporter activity"/>
    <property type="evidence" value="ECO:0007669"/>
    <property type="project" value="TreeGrafter"/>
</dbReference>
<evidence type="ECO:0000256" key="9">
    <source>
        <dbReference type="PROSITE-ProRule" id="PRU00282"/>
    </source>
</evidence>
<comment type="subcellular location">
    <subcellularLocation>
        <location evidence="1">Mitochondrion membrane</location>
        <topology evidence="1">Multi-pass membrane protein</topology>
    </subcellularLocation>
</comment>
<dbReference type="SUPFAM" id="SSF103506">
    <property type="entry name" value="Mitochondrial carrier"/>
    <property type="match status" value="1"/>
</dbReference>
<evidence type="ECO:0000256" key="3">
    <source>
        <dbReference type="ARBA" id="ARBA00022448"/>
    </source>
</evidence>
<keyword evidence="3 10" id="KW-0813">Transport</keyword>
<dbReference type="PROSITE" id="PS50920">
    <property type="entry name" value="SOLCAR"/>
    <property type="match status" value="3"/>
</dbReference>
<evidence type="ECO:0000313" key="12">
    <source>
        <dbReference type="Proteomes" id="UP000027135"/>
    </source>
</evidence>
<dbReference type="Proteomes" id="UP000027135">
    <property type="component" value="Unassembled WGS sequence"/>
</dbReference>
<dbReference type="OrthoDB" id="409586at2759"/>
<accession>A0A067R2Z9</accession>
<evidence type="ECO:0000256" key="7">
    <source>
        <dbReference type="ARBA" id="ARBA00023128"/>
    </source>
</evidence>
<dbReference type="OMA" id="PIDCFRQ"/>
<dbReference type="InterPro" id="IPR050567">
    <property type="entry name" value="Mitochondrial_Carrier"/>
</dbReference>
<evidence type="ECO:0000256" key="8">
    <source>
        <dbReference type="ARBA" id="ARBA00023136"/>
    </source>
</evidence>
<dbReference type="InParanoid" id="A0A067R2Z9"/>
<keyword evidence="4 9" id="KW-0812">Transmembrane</keyword>
<dbReference type="STRING" id="136037.A0A067R2Z9"/>
<dbReference type="GO" id="GO:0031966">
    <property type="term" value="C:mitochondrial membrane"/>
    <property type="evidence" value="ECO:0007669"/>
    <property type="project" value="UniProtKB-SubCell"/>
</dbReference>
<dbReference type="EMBL" id="KK852945">
    <property type="protein sequence ID" value="KDR13440.1"/>
    <property type="molecule type" value="Genomic_DNA"/>
</dbReference>
<dbReference type="InterPro" id="IPR018108">
    <property type="entry name" value="MCP_transmembrane"/>
</dbReference>
<comment type="similarity">
    <text evidence="2 10">Belongs to the mitochondrial carrier (TC 2.A.29) family.</text>
</comment>
<keyword evidence="8 9" id="KW-0472">Membrane</keyword>
<protein>
    <submittedName>
        <fullName evidence="11">Mitochondrial ornithine transporter 1</fullName>
    </submittedName>
</protein>
<dbReference type="PANTHER" id="PTHR45624:SF12">
    <property type="entry name" value="MITOCHONDRIAL ORNITHINE TRANSPORTER 1"/>
    <property type="match status" value="1"/>
</dbReference>
<evidence type="ECO:0000256" key="5">
    <source>
        <dbReference type="ARBA" id="ARBA00022737"/>
    </source>
</evidence>
<dbReference type="FunCoup" id="A0A067R2Z9">
    <property type="interactions" value="262"/>
</dbReference>
<name>A0A067R2Z9_ZOONE</name>